<dbReference type="Proteomes" id="UP000270673">
    <property type="component" value="Chromosome"/>
</dbReference>
<reference evidence="1 2" key="1">
    <citation type="submission" date="2018-10" db="EMBL/GenBank/DDBJ databases">
        <title>Butyricimonas faecalis sp. nov., isolated from human faeces and emended description of the genus Butyricimonas.</title>
        <authorList>
            <person name="Le Roy T."/>
            <person name="Van der Smissen P."/>
            <person name="Paquot A."/>
            <person name="Delzenne N."/>
            <person name="Muccioli G."/>
            <person name="Collet J.-F."/>
            <person name="Cani P.D."/>
        </authorList>
    </citation>
    <scope>NUCLEOTIDE SEQUENCE [LARGE SCALE GENOMIC DNA]</scope>
    <source>
        <strain evidence="1 2">H184</strain>
    </source>
</reference>
<keyword evidence="2" id="KW-1185">Reference proteome</keyword>
<gene>
    <name evidence="1" type="ORF">D8S85_20990</name>
</gene>
<evidence type="ECO:0000313" key="1">
    <source>
        <dbReference type="EMBL" id="AZS31777.1"/>
    </source>
</evidence>
<dbReference type="KEGG" id="buy:D8S85_20990"/>
<evidence type="ECO:0008006" key="3">
    <source>
        <dbReference type="Google" id="ProtNLM"/>
    </source>
</evidence>
<proteinExistence type="predicted"/>
<accession>A0A3Q9ITN9</accession>
<protein>
    <recommendedName>
        <fullName evidence="3">Transcription regulator BetR N-terminal domain-containing protein</fullName>
    </recommendedName>
</protein>
<organism evidence="1 2">
    <name type="scientific">Butyricimonas faecalis</name>
    <dbReference type="NCBI Taxonomy" id="2093856"/>
    <lineage>
        <taxon>Bacteria</taxon>
        <taxon>Pseudomonadati</taxon>
        <taxon>Bacteroidota</taxon>
        <taxon>Bacteroidia</taxon>
        <taxon>Bacteroidales</taxon>
        <taxon>Odoribacteraceae</taxon>
        <taxon>Butyricimonas</taxon>
    </lineage>
</organism>
<dbReference type="OrthoDB" id="1098026at2"/>
<dbReference type="AlphaFoldDB" id="A0A3Q9ITN9"/>
<evidence type="ECO:0000313" key="2">
    <source>
        <dbReference type="Proteomes" id="UP000270673"/>
    </source>
</evidence>
<name>A0A3Q9ITN9_9BACT</name>
<sequence length="322" mass="38118">MTTYNYNSELVKAMNEKLPNGTNLANTLIDILYLGKEAVYRRLRGEVPFTLAEAAAISRKMGVSLDKLAETNVSSNAIFDLNIVRQTDPLETYYSIVDNYVKIFRDLNHDPSSKLCSASNIIPQTFYLKYELLSKFRMFKWMYQFEKIDIEKHFEDMEIEDKFLEKQREFVRESQKFPYTEYIWDNKLFIYLINDIRYFASIHLISQEYVQKLKRELLQLLHELEEIATRGIFKTGQEVFIYISNINFEATYSYMASSAYHISLVRVFAINSFATRDEQVFNSMKEWIYSLKKFSTLISQSGEMQRIKFFKTQREIVEGLCI</sequence>
<dbReference type="EMBL" id="CP032819">
    <property type="protein sequence ID" value="AZS31777.1"/>
    <property type="molecule type" value="Genomic_DNA"/>
</dbReference>
<dbReference type="RefSeq" id="WP_106624200.1">
    <property type="nucleotide sequence ID" value="NZ_CP032819.1"/>
</dbReference>